<dbReference type="AlphaFoldDB" id="A0A818UTA1"/>
<dbReference type="EMBL" id="CAJNYU010003806">
    <property type="protein sequence ID" value="CAF3703062.1"/>
    <property type="molecule type" value="Genomic_DNA"/>
</dbReference>
<name>A0A818UTA1_9BILA</name>
<dbReference type="Proteomes" id="UP000663869">
    <property type="component" value="Unassembled WGS sequence"/>
</dbReference>
<comment type="caution">
    <text evidence="2">The sequence shown here is derived from an EMBL/GenBank/DDBJ whole genome shotgun (WGS) entry which is preliminary data.</text>
</comment>
<evidence type="ECO:0000256" key="1">
    <source>
        <dbReference type="SAM" id="MobiDB-lite"/>
    </source>
</evidence>
<evidence type="ECO:0000313" key="2">
    <source>
        <dbReference type="EMBL" id="CAF3703062.1"/>
    </source>
</evidence>
<organism evidence="2 3">
    <name type="scientific">Rotaria socialis</name>
    <dbReference type="NCBI Taxonomy" id="392032"/>
    <lineage>
        <taxon>Eukaryota</taxon>
        <taxon>Metazoa</taxon>
        <taxon>Spiralia</taxon>
        <taxon>Gnathifera</taxon>
        <taxon>Rotifera</taxon>
        <taxon>Eurotatoria</taxon>
        <taxon>Bdelloidea</taxon>
        <taxon>Philodinida</taxon>
        <taxon>Philodinidae</taxon>
        <taxon>Rotaria</taxon>
    </lineage>
</organism>
<gene>
    <name evidence="2" type="ORF">FME351_LOCUS27856</name>
</gene>
<reference evidence="2" key="1">
    <citation type="submission" date="2021-02" db="EMBL/GenBank/DDBJ databases">
        <authorList>
            <person name="Nowell W R."/>
        </authorList>
    </citation>
    <scope>NUCLEOTIDE SEQUENCE</scope>
</reference>
<proteinExistence type="predicted"/>
<sequence length="93" mass="11193">QQGSNNFDDDYQGEYRGDAPFQVPPRENPYPRQGSSEQYESEDSYGRPDYNEREGFSREFINEQPPRYGDRQQQEPINREWNNKDNERQSPRQ</sequence>
<accession>A0A818UTA1</accession>
<feature type="compositionally biased region" description="Basic and acidic residues" evidence="1">
    <location>
        <begin position="44"/>
        <end position="61"/>
    </location>
</feature>
<evidence type="ECO:0000313" key="3">
    <source>
        <dbReference type="Proteomes" id="UP000663869"/>
    </source>
</evidence>
<feature type="region of interest" description="Disordered" evidence="1">
    <location>
        <begin position="1"/>
        <end position="93"/>
    </location>
</feature>
<feature type="non-terminal residue" evidence="2">
    <location>
        <position position="1"/>
    </location>
</feature>
<feature type="compositionally biased region" description="Basic and acidic residues" evidence="1">
    <location>
        <begin position="68"/>
        <end position="93"/>
    </location>
</feature>
<protein>
    <submittedName>
        <fullName evidence="2">Uncharacterized protein</fullName>
    </submittedName>
</protein>